<reference evidence="2" key="1">
    <citation type="journal article" date="2019" name="Int. J. Syst. Evol. Microbiol.">
        <title>The Global Catalogue of Microorganisms (GCM) 10K type strain sequencing project: providing services to taxonomists for standard genome sequencing and annotation.</title>
        <authorList>
            <consortium name="The Broad Institute Genomics Platform"/>
            <consortium name="The Broad Institute Genome Sequencing Center for Infectious Disease"/>
            <person name="Wu L."/>
            <person name="Ma J."/>
        </authorList>
    </citation>
    <scope>NUCLEOTIDE SEQUENCE [LARGE SCALE GENOMIC DNA]</scope>
    <source>
        <strain evidence="2">KCTC 32239</strain>
    </source>
</reference>
<protein>
    <submittedName>
        <fullName evidence="1">Uncharacterized protein</fullName>
    </submittedName>
</protein>
<proteinExistence type="predicted"/>
<sequence>MLSSSSSRSQNVYINTSKQFKLVSDPYLLLSFEDPGSWSASTGTLYKSTDVFQGISSLGIKNFQTTTLTSKPLNTLRAIGDLVSFGVKLNQSQSGSIKLLVSIPSLSLFDKQIGTTELEKLHVGAFEKIVFDIPDDVKTALNNEYNDLVFKFEISSTKPIDEVLLDDISFEASVISTSDKVEIEIRSADDFVYLTVNDVQKKMWSDFGNSSTGKIDISSMFWRGANSVKIYATNSGGAAKFWVALWVNGEQVLLRDCVTESCGVYVDEGIYYQTSLVLNTPGRPVARLLELDGAEKSNIYIDDHFSGKQIPTSFFIPQVNMTLGIGEYTDAPLNYKSRYVEEKILAGASNVKFDASKAPALGVQNVNKVAVVSIRKTIVSDTPRQGILRDSELALFNKNMQMVSDIWVEPLSYGLTKWQVDVIPTIENVALEMPTLGSGFDGSEFLTKAKLDYIKSQYQIIVFHYPGYDINGVRLDNGGGAGAWAMNGYFYVSDLWSFADDRPNSVILHEILHIYEQYQVLRNFTPTGTIGLHGAECHGYPEANLQGETDWVGWYREFIRGTVKENENIKQGIEITKPVENPEIYVGVFETFRRGLGFLH</sequence>
<gene>
    <name evidence="1" type="ORF">GCM10011613_27890</name>
</gene>
<evidence type="ECO:0000313" key="1">
    <source>
        <dbReference type="EMBL" id="GGY81644.1"/>
    </source>
</evidence>
<name>A0ABQ3B6Y9_9GAMM</name>
<keyword evidence="2" id="KW-1185">Reference proteome</keyword>
<accession>A0ABQ3B6Y9</accession>
<comment type="caution">
    <text evidence="1">The sequence shown here is derived from an EMBL/GenBank/DDBJ whole genome shotgun (WGS) entry which is preliminary data.</text>
</comment>
<dbReference type="Proteomes" id="UP000619761">
    <property type="component" value="Unassembled WGS sequence"/>
</dbReference>
<evidence type="ECO:0000313" key="2">
    <source>
        <dbReference type="Proteomes" id="UP000619761"/>
    </source>
</evidence>
<organism evidence="1 2">
    <name type="scientific">Cellvibrio zantedeschiae</name>
    <dbReference type="NCBI Taxonomy" id="1237077"/>
    <lineage>
        <taxon>Bacteria</taxon>
        <taxon>Pseudomonadati</taxon>
        <taxon>Pseudomonadota</taxon>
        <taxon>Gammaproteobacteria</taxon>
        <taxon>Cellvibrionales</taxon>
        <taxon>Cellvibrionaceae</taxon>
        <taxon>Cellvibrio</taxon>
    </lineage>
</organism>
<dbReference type="EMBL" id="BMYZ01000003">
    <property type="protein sequence ID" value="GGY81644.1"/>
    <property type="molecule type" value="Genomic_DNA"/>
</dbReference>